<name>A0A084SL09_9BACT</name>
<dbReference type="InterPro" id="IPR052509">
    <property type="entry name" value="Metal_resp_DNA-bind_regulator"/>
</dbReference>
<sequence length="110" mass="12332">MAGNSLELMQGTLDVLILKSLSWGPLHGYAVAELVKERSGEELKVEEGALYPALHRLEKRGLLEAEWGLSENNRRARFYRLTSAGRAHLRAETQAWQRYVAAVSRVLEAA</sequence>
<gene>
    <name evidence="2" type="ORF">Q664_36575</name>
</gene>
<feature type="domain" description="Transcription regulator PadR N-terminal" evidence="1">
    <location>
        <begin position="17"/>
        <end position="90"/>
    </location>
</feature>
<dbReference type="NCBIfam" id="TIGR03433">
    <property type="entry name" value="padR_acidobact"/>
    <property type="match status" value="1"/>
</dbReference>
<reference evidence="2 3" key="1">
    <citation type="submission" date="2014-07" db="EMBL/GenBank/DDBJ databases">
        <title>Draft Genome Sequence of Gephyronic Acid Producer, Cystobacter violaceus Strain Cb vi76.</title>
        <authorList>
            <person name="Stevens D.C."/>
            <person name="Young J."/>
            <person name="Carmichael R."/>
            <person name="Tan J."/>
            <person name="Taylor R.E."/>
        </authorList>
    </citation>
    <scope>NUCLEOTIDE SEQUENCE [LARGE SCALE GENOMIC DNA]</scope>
    <source>
        <strain evidence="2 3">Cb vi76</strain>
    </source>
</reference>
<accession>A0A084SL09</accession>
<dbReference type="InterPro" id="IPR017799">
    <property type="entry name" value="Tscrpt_reg_PadR_acidobac-type"/>
</dbReference>
<dbReference type="PANTHER" id="PTHR33169">
    <property type="entry name" value="PADR-FAMILY TRANSCRIPTIONAL REGULATOR"/>
    <property type="match status" value="1"/>
</dbReference>
<dbReference type="EMBL" id="JPMI01000259">
    <property type="protein sequence ID" value="KFA89144.1"/>
    <property type="molecule type" value="Genomic_DNA"/>
</dbReference>
<dbReference type="Pfam" id="PF03551">
    <property type="entry name" value="PadR"/>
    <property type="match status" value="1"/>
</dbReference>
<dbReference type="InterPro" id="IPR036388">
    <property type="entry name" value="WH-like_DNA-bd_sf"/>
</dbReference>
<protein>
    <submittedName>
        <fullName evidence="2">PadR family transcriptional regulator</fullName>
    </submittedName>
</protein>
<dbReference type="AlphaFoldDB" id="A0A084SL09"/>
<evidence type="ECO:0000313" key="2">
    <source>
        <dbReference type="EMBL" id="KFA89144.1"/>
    </source>
</evidence>
<evidence type="ECO:0000313" key="3">
    <source>
        <dbReference type="Proteomes" id="UP000028547"/>
    </source>
</evidence>
<organism evidence="2 3">
    <name type="scientific">Archangium violaceum Cb vi76</name>
    <dbReference type="NCBI Taxonomy" id="1406225"/>
    <lineage>
        <taxon>Bacteria</taxon>
        <taxon>Pseudomonadati</taxon>
        <taxon>Myxococcota</taxon>
        <taxon>Myxococcia</taxon>
        <taxon>Myxococcales</taxon>
        <taxon>Cystobacterineae</taxon>
        <taxon>Archangiaceae</taxon>
        <taxon>Archangium</taxon>
    </lineage>
</organism>
<dbReference type="InterPro" id="IPR036390">
    <property type="entry name" value="WH_DNA-bd_sf"/>
</dbReference>
<dbReference type="Proteomes" id="UP000028547">
    <property type="component" value="Unassembled WGS sequence"/>
</dbReference>
<dbReference type="SUPFAM" id="SSF46785">
    <property type="entry name" value="Winged helix' DNA-binding domain"/>
    <property type="match status" value="1"/>
</dbReference>
<dbReference type="RefSeq" id="WP_043406195.1">
    <property type="nucleotide sequence ID" value="NZ_JPMI01000259.1"/>
</dbReference>
<dbReference type="InterPro" id="IPR005149">
    <property type="entry name" value="Tscrpt_reg_PadR_N"/>
</dbReference>
<evidence type="ECO:0000259" key="1">
    <source>
        <dbReference type="Pfam" id="PF03551"/>
    </source>
</evidence>
<comment type="caution">
    <text evidence="2">The sequence shown here is derived from an EMBL/GenBank/DDBJ whole genome shotgun (WGS) entry which is preliminary data.</text>
</comment>
<proteinExistence type="predicted"/>
<dbReference type="PANTHER" id="PTHR33169:SF14">
    <property type="entry name" value="TRANSCRIPTIONAL REGULATOR RV3488"/>
    <property type="match status" value="1"/>
</dbReference>
<dbReference type="Gene3D" id="1.10.10.10">
    <property type="entry name" value="Winged helix-like DNA-binding domain superfamily/Winged helix DNA-binding domain"/>
    <property type="match status" value="1"/>
</dbReference>